<reference evidence="6 7" key="1">
    <citation type="submission" date="2019-01" db="EMBL/GenBank/DDBJ databases">
        <title>Blautia sp. nov. KGMB01111 isolated human feces.</title>
        <authorList>
            <person name="Park J.-E."/>
            <person name="Kim J.-S."/>
            <person name="Park S.-H."/>
        </authorList>
    </citation>
    <scope>NUCLEOTIDE SEQUENCE [LARGE SCALE GENOMIC DNA]</scope>
    <source>
        <strain evidence="6 7">KGMB01111</strain>
    </source>
</reference>
<keyword evidence="2" id="KW-0808">Transferase</keyword>
<feature type="domain" description="Carbohydrate kinase FGGY C-terminal" evidence="5">
    <location>
        <begin position="278"/>
        <end position="475"/>
    </location>
</feature>
<dbReference type="RefSeq" id="WP_129258085.1">
    <property type="nucleotide sequence ID" value="NZ_SDKC01000001.1"/>
</dbReference>
<dbReference type="CDD" id="cd07809">
    <property type="entry name" value="ASKHA_NBD_FGGY_BaXK-like"/>
    <property type="match status" value="1"/>
</dbReference>
<dbReference type="PANTHER" id="PTHR43095:SF5">
    <property type="entry name" value="XYLULOSE KINASE"/>
    <property type="match status" value="1"/>
</dbReference>
<evidence type="ECO:0000259" key="4">
    <source>
        <dbReference type="Pfam" id="PF00370"/>
    </source>
</evidence>
<organism evidence="6 7">
    <name type="scientific">Blautia faecicola</name>
    <dbReference type="NCBI Taxonomy" id="2509240"/>
    <lineage>
        <taxon>Bacteria</taxon>
        <taxon>Bacillati</taxon>
        <taxon>Bacillota</taxon>
        <taxon>Clostridia</taxon>
        <taxon>Lachnospirales</taxon>
        <taxon>Lachnospiraceae</taxon>
        <taxon>Blautia</taxon>
    </lineage>
</organism>
<feature type="domain" description="Carbohydrate kinase FGGY N-terminal" evidence="4">
    <location>
        <begin position="18"/>
        <end position="243"/>
    </location>
</feature>
<protein>
    <submittedName>
        <fullName evidence="6">ATPase</fullName>
    </submittedName>
</protein>
<name>A0A4Q1RIW8_9FIRM</name>
<dbReference type="InterPro" id="IPR043129">
    <property type="entry name" value="ATPase_NBD"/>
</dbReference>
<evidence type="ECO:0000256" key="1">
    <source>
        <dbReference type="ARBA" id="ARBA00009156"/>
    </source>
</evidence>
<dbReference type="EMBL" id="SDKC01000001">
    <property type="protein sequence ID" value="RXS75687.1"/>
    <property type="molecule type" value="Genomic_DNA"/>
</dbReference>
<dbReference type="AlphaFoldDB" id="A0A4Q1RIW8"/>
<dbReference type="OrthoDB" id="9760563at2"/>
<evidence type="ECO:0000256" key="3">
    <source>
        <dbReference type="ARBA" id="ARBA00022777"/>
    </source>
</evidence>
<dbReference type="GO" id="GO:0005975">
    <property type="term" value="P:carbohydrate metabolic process"/>
    <property type="evidence" value="ECO:0007669"/>
    <property type="project" value="InterPro"/>
</dbReference>
<evidence type="ECO:0000259" key="5">
    <source>
        <dbReference type="Pfam" id="PF02782"/>
    </source>
</evidence>
<evidence type="ECO:0000313" key="6">
    <source>
        <dbReference type="EMBL" id="RXS75687.1"/>
    </source>
</evidence>
<keyword evidence="7" id="KW-1185">Reference proteome</keyword>
<dbReference type="GO" id="GO:0016301">
    <property type="term" value="F:kinase activity"/>
    <property type="evidence" value="ECO:0007669"/>
    <property type="project" value="UniProtKB-KW"/>
</dbReference>
<dbReference type="Gene3D" id="3.30.420.40">
    <property type="match status" value="2"/>
</dbReference>
<comment type="similarity">
    <text evidence="1">Belongs to the FGGY kinase family.</text>
</comment>
<accession>A0A4Q1RIW8</accession>
<evidence type="ECO:0000313" key="7">
    <source>
        <dbReference type="Proteomes" id="UP000290106"/>
    </source>
</evidence>
<dbReference type="Pfam" id="PF00370">
    <property type="entry name" value="FGGY_N"/>
    <property type="match status" value="1"/>
</dbReference>
<dbReference type="InterPro" id="IPR018485">
    <property type="entry name" value="FGGY_C"/>
</dbReference>
<dbReference type="Pfam" id="PF02782">
    <property type="entry name" value="FGGY_C"/>
    <property type="match status" value="1"/>
</dbReference>
<gene>
    <name evidence="6" type="ORF">ETP43_10980</name>
</gene>
<dbReference type="InterPro" id="IPR050406">
    <property type="entry name" value="FGGY_Carb_Kinase"/>
</dbReference>
<dbReference type="PANTHER" id="PTHR43095">
    <property type="entry name" value="SUGAR KINASE"/>
    <property type="match status" value="1"/>
</dbReference>
<evidence type="ECO:0000256" key="2">
    <source>
        <dbReference type="ARBA" id="ARBA00022679"/>
    </source>
</evidence>
<dbReference type="SUPFAM" id="SSF53067">
    <property type="entry name" value="Actin-like ATPase domain"/>
    <property type="match status" value="2"/>
</dbReference>
<dbReference type="InterPro" id="IPR018484">
    <property type="entry name" value="FGGY_N"/>
</dbReference>
<dbReference type="Proteomes" id="UP000290106">
    <property type="component" value="Unassembled WGS sequence"/>
</dbReference>
<comment type="caution">
    <text evidence="6">The sequence shown here is derived from an EMBL/GenBank/DDBJ whole genome shotgun (WGS) entry which is preliminary data.</text>
</comment>
<keyword evidence="3" id="KW-0418">Kinase</keyword>
<proteinExistence type="inferred from homology"/>
<sequence length="534" mass="58699">MTDKNQIIKEIRAGETSLGIEFGSTRIKAVLVGKEHAPIASGSYEWENQLVDGIWTYSLEDIWKGLQTSYQELAKDVKEQYGETLTRIGSMGFSAMMHGYMPFGKEGNLLVPFRTWRNNITEKATEVMTPLFGQQIPQRWSIAHLYQAILNGEEHVKDITFFTTLAGYIHWRLTGKKVLGVGDASGMFPIDSETVDYNRKMVEQFDELIKEKGYPWKLREILPQVLAAGEDAGTLTEEGAKLLDVSGNLQPGSPVCPPEGDAGTGMAATNSVAVRTGNVSAGTSVFAMIVLEKPLSKVYGEIDMVTTPDGMPVAMVHSQNCTSDLNAWVNLFRENLESFGVKVDTNTLYGTLYNKALEGDADCGGLLPYCYFSGEHITHFEEGRPLFVRTPDSKFTLANFMRSHLFTSVGALKLGMDILLKEEGVVVDKILGHGGFFKTKGVGQKVMAAAVNAPVSVMETAGEGGAWGIALLAAYRKNKAESESLASYLEEQVFAKEESVQIAPDPKDVEGFEVFMDRYKEGLEIERAAVVHLH</sequence>